<feature type="domain" description="C1q" evidence="1">
    <location>
        <begin position="51"/>
        <end position="179"/>
    </location>
</feature>
<dbReference type="Gene3D" id="2.60.120.40">
    <property type="match status" value="1"/>
</dbReference>
<proteinExistence type="predicted"/>
<dbReference type="Pfam" id="PF00386">
    <property type="entry name" value="C1q"/>
    <property type="match status" value="1"/>
</dbReference>
<dbReference type="InterPro" id="IPR008983">
    <property type="entry name" value="Tumour_necrosis_fac-like_dom"/>
</dbReference>
<gene>
    <name evidence="3" type="primary">LOC113204356</name>
</gene>
<dbReference type="GeneID" id="113204356"/>
<organism evidence="2 3">
    <name type="scientific">Frankliniella occidentalis</name>
    <name type="common">Western flower thrips</name>
    <name type="synonym">Euthrips occidentalis</name>
    <dbReference type="NCBI Taxonomy" id="133901"/>
    <lineage>
        <taxon>Eukaryota</taxon>
        <taxon>Metazoa</taxon>
        <taxon>Ecdysozoa</taxon>
        <taxon>Arthropoda</taxon>
        <taxon>Hexapoda</taxon>
        <taxon>Insecta</taxon>
        <taxon>Pterygota</taxon>
        <taxon>Neoptera</taxon>
        <taxon>Paraneoptera</taxon>
        <taxon>Thysanoptera</taxon>
        <taxon>Terebrantia</taxon>
        <taxon>Thripoidea</taxon>
        <taxon>Thripidae</taxon>
        <taxon>Frankliniella</taxon>
    </lineage>
</organism>
<dbReference type="RefSeq" id="XP_052130954.1">
    <property type="nucleotide sequence ID" value="XM_052274994.1"/>
</dbReference>
<dbReference type="SMART" id="SM00110">
    <property type="entry name" value="C1Q"/>
    <property type="match status" value="1"/>
</dbReference>
<protein>
    <submittedName>
        <fullName evidence="3">Uncharacterized protein LOC113204356</fullName>
    </submittedName>
</protein>
<evidence type="ECO:0000259" key="1">
    <source>
        <dbReference type="SMART" id="SM00110"/>
    </source>
</evidence>
<feature type="non-terminal residue" evidence="3">
    <location>
        <position position="1"/>
    </location>
</feature>
<evidence type="ECO:0000313" key="3">
    <source>
        <dbReference type="RefSeq" id="XP_052130954.1"/>
    </source>
</evidence>
<evidence type="ECO:0000313" key="2">
    <source>
        <dbReference type="Proteomes" id="UP000504606"/>
    </source>
</evidence>
<dbReference type="KEGG" id="foc:113204356"/>
<keyword evidence="2" id="KW-1185">Reference proteome</keyword>
<accession>A0A9C6X873</accession>
<dbReference type="AlphaFoldDB" id="A0A9C6X873"/>
<dbReference type="Proteomes" id="UP000504606">
    <property type="component" value="Unplaced"/>
</dbReference>
<dbReference type="OrthoDB" id="10070467at2759"/>
<dbReference type="SUPFAM" id="SSF49842">
    <property type="entry name" value="TNF-like"/>
    <property type="match status" value="1"/>
</dbReference>
<dbReference type="InterPro" id="IPR001073">
    <property type="entry name" value="C1q_dom"/>
</dbReference>
<sequence length="180" mass="18245">SLLTPASPLSSRSALCAGLTLGAVPDAARKSTAPTDGTATTTLGAKKLATASQCSGAVAFSGAGQRGQAKAQADRPLALRTTLLDKGVGWKPEDGEFVCYCPGTYQFAFAGDAAAKLVLKKKAAGASTWTPVVSGPQHVVLLDMELGETVAVFLEGGSQAPDSTTAPTLSFSGFRVAKKQ</sequence>
<reference evidence="3" key="1">
    <citation type="submission" date="2025-08" db="UniProtKB">
        <authorList>
            <consortium name="RefSeq"/>
        </authorList>
    </citation>
    <scope>IDENTIFICATION</scope>
    <source>
        <tissue evidence="3">Whole organism</tissue>
    </source>
</reference>
<name>A0A9C6X873_FRAOC</name>